<dbReference type="EMBL" id="LAZR01050643">
    <property type="protein sequence ID" value="KKK86908.1"/>
    <property type="molecule type" value="Genomic_DNA"/>
</dbReference>
<protein>
    <submittedName>
        <fullName evidence="1">Uncharacterized protein</fullName>
    </submittedName>
</protein>
<reference evidence="1" key="1">
    <citation type="journal article" date="2015" name="Nature">
        <title>Complex archaea that bridge the gap between prokaryotes and eukaryotes.</title>
        <authorList>
            <person name="Spang A."/>
            <person name="Saw J.H."/>
            <person name="Jorgensen S.L."/>
            <person name="Zaremba-Niedzwiedzka K."/>
            <person name="Martijn J."/>
            <person name="Lind A.E."/>
            <person name="van Eijk R."/>
            <person name="Schleper C."/>
            <person name="Guy L."/>
            <person name="Ettema T.J."/>
        </authorList>
    </citation>
    <scope>NUCLEOTIDE SEQUENCE</scope>
</reference>
<sequence>MLSHPGRRDRAYVFTADPLLATDLQERISSHPDTWQYEVVLPENGRMSDSIAAIERMAPLSVSGRVLILDVRSRTLPQLQHAYNKVSGYNRWDMHRLCYTILIGDGPRNLFDAGQSLDVFVPHLATLKQDYHPAIFFFDPFLHYANHEEDAIDVRWAYDLPEAMPKRLATRFQQEDISVAEARQYFRAASLSGSQRLEAVKRRQGLLAEL</sequence>
<name>A0A0F8YZR6_9ZZZZ</name>
<dbReference type="AlphaFoldDB" id="A0A0F8YZR6"/>
<comment type="caution">
    <text evidence="1">The sequence shown here is derived from an EMBL/GenBank/DDBJ whole genome shotgun (WGS) entry which is preliminary data.</text>
</comment>
<proteinExistence type="predicted"/>
<organism evidence="1">
    <name type="scientific">marine sediment metagenome</name>
    <dbReference type="NCBI Taxonomy" id="412755"/>
    <lineage>
        <taxon>unclassified sequences</taxon>
        <taxon>metagenomes</taxon>
        <taxon>ecological metagenomes</taxon>
    </lineage>
</organism>
<evidence type="ECO:0000313" key="1">
    <source>
        <dbReference type="EMBL" id="KKK86908.1"/>
    </source>
</evidence>
<accession>A0A0F8YZR6</accession>
<feature type="non-terminal residue" evidence="1">
    <location>
        <position position="210"/>
    </location>
</feature>
<gene>
    <name evidence="1" type="ORF">LCGC14_2758520</name>
</gene>